<feature type="compositionally biased region" description="Pro residues" evidence="1">
    <location>
        <begin position="152"/>
        <end position="164"/>
    </location>
</feature>
<dbReference type="AlphaFoldDB" id="A0A9P3GMK6"/>
<feature type="region of interest" description="Disordered" evidence="1">
    <location>
        <begin position="43"/>
        <end position="96"/>
    </location>
</feature>
<proteinExistence type="predicted"/>
<protein>
    <submittedName>
        <fullName evidence="2">Uncharacterized protein</fullName>
    </submittedName>
</protein>
<comment type="caution">
    <text evidence="2">The sequence shown here is derived from an EMBL/GenBank/DDBJ whole genome shotgun (WGS) entry which is preliminary data.</text>
</comment>
<accession>A0A9P3GMK6</accession>
<dbReference type="EMBL" id="BPQB01000090">
    <property type="protein sequence ID" value="GJE98568.1"/>
    <property type="molecule type" value="Genomic_DNA"/>
</dbReference>
<name>A0A9P3GMK6_9APHY</name>
<dbReference type="Proteomes" id="UP000703269">
    <property type="component" value="Unassembled WGS sequence"/>
</dbReference>
<evidence type="ECO:0000313" key="2">
    <source>
        <dbReference type="EMBL" id="GJE98568.1"/>
    </source>
</evidence>
<evidence type="ECO:0000256" key="1">
    <source>
        <dbReference type="SAM" id="MobiDB-lite"/>
    </source>
</evidence>
<keyword evidence="3" id="KW-1185">Reference proteome</keyword>
<feature type="compositionally biased region" description="Low complexity" evidence="1">
    <location>
        <begin position="59"/>
        <end position="79"/>
    </location>
</feature>
<feature type="compositionally biased region" description="Polar residues" evidence="1">
    <location>
        <begin position="1"/>
        <end position="11"/>
    </location>
</feature>
<gene>
    <name evidence="2" type="ORF">PsYK624_148010</name>
</gene>
<reference evidence="2 3" key="1">
    <citation type="submission" date="2021-08" db="EMBL/GenBank/DDBJ databases">
        <title>Draft Genome Sequence of Phanerochaete sordida strain YK-624.</title>
        <authorList>
            <person name="Mori T."/>
            <person name="Dohra H."/>
            <person name="Suzuki T."/>
            <person name="Kawagishi H."/>
            <person name="Hirai H."/>
        </authorList>
    </citation>
    <scope>NUCLEOTIDE SEQUENCE [LARGE SCALE GENOMIC DNA]</scope>
    <source>
        <strain evidence="2 3">YK-624</strain>
    </source>
</reference>
<organism evidence="2 3">
    <name type="scientific">Phanerochaete sordida</name>
    <dbReference type="NCBI Taxonomy" id="48140"/>
    <lineage>
        <taxon>Eukaryota</taxon>
        <taxon>Fungi</taxon>
        <taxon>Dikarya</taxon>
        <taxon>Basidiomycota</taxon>
        <taxon>Agaricomycotina</taxon>
        <taxon>Agaricomycetes</taxon>
        <taxon>Polyporales</taxon>
        <taxon>Phanerochaetaceae</taxon>
        <taxon>Phanerochaete</taxon>
    </lineage>
</organism>
<dbReference type="OrthoDB" id="3265863at2759"/>
<evidence type="ECO:0000313" key="3">
    <source>
        <dbReference type="Proteomes" id="UP000703269"/>
    </source>
</evidence>
<feature type="region of interest" description="Disordered" evidence="1">
    <location>
        <begin position="141"/>
        <end position="164"/>
    </location>
</feature>
<sequence length="258" mass="28075">MGRPLYSQTHSAPAVRVEPEQPQPYERWSYWNPFDPDSEEFFADAEDERVCPPESVVRGVSPVLEEVGSSSSSEASMSGRGTPTQEDEGLSAEEVELGFRRRALDGVVRAGATVRTVPTPLSPDDDGQTYRAVARPQTSFVRTPYRERNPDWDPPTRTPSPVLVPLPRTEVRADFAPMAVARSSPIPIPVPARPTTPQNDAPAAFSYGSPSPPPSVTPRLYTWTALQTAVSPGSPLPNRGARRSLAHITPSPASRIII</sequence>
<feature type="region of interest" description="Disordered" evidence="1">
    <location>
        <begin position="196"/>
        <end position="219"/>
    </location>
</feature>
<feature type="compositionally biased region" description="Acidic residues" evidence="1">
    <location>
        <begin position="85"/>
        <end position="96"/>
    </location>
</feature>
<feature type="region of interest" description="Disordered" evidence="1">
    <location>
        <begin position="1"/>
        <end position="30"/>
    </location>
</feature>